<feature type="repeat" description="TPR" evidence="3">
    <location>
        <begin position="316"/>
        <end position="349"/>
    </location>
</feature>
<feature type="repeat" description="TPR" evidence="3">
    <location>
        <begin position="422"/>
        <end position="455"/>
    </location>
</feature>
<dbReference type="SMART" id="SM00028">
    <property type="entry name" value="TPR"/>
    <property type="match status" value="10"/>
</dbReference>
<keyword evidence="2 3" id="KW-0802">TPR repeat</keyword>
<keyword evidence="1" id="KW-0677">Repeat</keyword>
<dbReference type="Pfam" id="PF13432">
    <property type="entry name" value="TPR_16"/>
    <property type="match status" value="3"/>
</dbReference>
<dbReference type="OrthoDB" id="9814220at2"/>
<dbReference type="SUPFAM" id="SSF81901">
    <property type="entry name" value="HCP-like"/>
    <property type="match status" value="2"/>
</dbReference>
<gene>
    <name evidence="4" type="ORF">DYU05_19760</name>
</gene>
<comment type="caution">
    <text evidence="4">The sequence shown here is derived from an EMBL/GenBank/DDBJ whole genome shotgun (WGS) entry which is preliminary data.</text>
</comment>
<accession>A0A3E2NJP7</accession>
<dbReference type="Proteomes" id="UP000260823">
    <property type="component" value="Unassembled WGS sequence"/>
</dbReference>
<dbReference type="RefSeq" id="WP_117384898.1">
    <property type="nucleotide sequence ID" value="NZ_QWDE01000006.1"/>
</dbReference>
<dbReference type="InterPro" id="IPR003107">
    <property type="entry name" value="HAT"/>
</dbReference>
<sequence>MKSAALLVVLGVCTASIVNGQGRDKLSTAKPMSYADSVKVKYLFFEAIRQKSVENRKDAADIFTQVLAIDPANDASMYELANLEKTQNNYSAAAPLLEKAVAIKPNNEWYWLALADSYEKSNDLPRLQNVFDQLIRINPDKADYYFDKANAFYLQRRYDEALKLYDKVEQITGPSDDLQNSRQKIYLKQGNIEKAASELEKLVTANPTEIKYYLMLAELYNSNGLNDKALAALEKAKKTGISGGLLHMAMADVYRDQKKYQESFNELKLGFADPNIDVDQKVKIILNYVPQFADPVAKSSALTLAKITAETHPSSDKAYAIYGDMLVQNEKYREARPVYKKAQQLNPQSYAVQEQLVRMEMAESDFDAAIKDGEEALSYFPNQAWMNYLVGVAWQQKGNNNKALGYLKNAASLEAQDKELLSQCYSALGDCYHSLKDNKNSDESYEKSLTYNPDNAFTMNNYAYYLSVRNEQLDRAAQLSKRSTELQPNTASFEDTYAWILFKQKRYADAKVWIEKSLQHDNNSATKTEHYGDILFFTGDTAAAVKSWTKAKVQGGTSPLLDKKINEKKYSE</sequence>
<dbReference type="Gene3D" id="1.25.40.10">
    <property type="entry name" value="Tetratricopeptide repeat domain"/>
    <property type="match status" value="3"/>
</dbReference>
<dbReference type="PANTHER" id="PTHR44186:SF1">
    <property type="entry name" value="BARDET-BIEDL SYNDROME 4 PROTEIN"/>
    <property type="match status" value="1"/>
</dbReference>
<organism evidence="4 5">
    <name type="scientific">Mucilaginibacter terrenus</name>
    <dbReference type="NCBI Taxonomy" id="2482727"/>
    <lineage>
        <taxon>Bacteria</taxon>
        <taxon>Pseudomonadati</taxon>
        <taxon>Bacteroidota</taxon>
        <taxon>Sphingobacteriia</taxon>
        <taxon>Sphingobacteriales</taxon>
        <taxon>Sphingobacteriaceae</taxon>
        <taxon>Mucilaginibacter</taxon>
    </lineage>
</organism>
<dbReference type="PROSITE" id="PS50005">
    <property type="entry name" value="TPR"/>
    <property type="match status" value="3"/>
</dbReference>
<protein>
    <submittedName>
        <fullName evidence="4">Tetratricopeptide repeat protein</fullName>
    </submittedName>
</protein>
<dbReference type="SMART" id="SM00386">
    <property type="entry name" value="HAT"/>
    <property type="match status" value="3"/>
</dbReference>
<dbReference type="PANTHER" id="PTHR44186">
    <property type="match status" value="1"/>
</dbReference>
<keyword evidence="5" id="KW-1185">Reference proteome</keyword>
<evidence type="ECO:0000313" key="5">
    <source>
        <dbReference type="Proteomes" id="UP000260823"/>
    </source>
</evidence>
<dbReference type="GO" id="GO:0006396">
    <property type="term" value="P:RNA processing"/>
    <property type="evidence" value="ECO:0007669"/>
    <property type="project" value="InterPro"/>
</dbReference>
<evidence type="ECO:0000256" key="1">
    <source>
        <dbReference type="ARBA" id="ARBA00022737"/>
    </source>
</evidence>
<name>A0A3E2NJP7_9SPHI</name>
<dbReference type="InterPro" id="IPR019734">
    <property type="entry name" value="TPR_rpt"/>
</dbReference>
<dbReference type="AlphaFoldDB" id="A0A3E2NJP7"/>
<dbReference type="EMBL" id="QWDE01000006">
    <property type="protein sequence ID" value="RFZ81222.1"/>
    <property type="molecule type" value="Genomic_DNA"/>
</dbReference>
<reference evidence="4 5" key="1">
    <citation type="submission" date="2018-08" db="EMBL/GenBank/DDBJ databases">
        <title>Mucilaginibacter terrae sp. nov., isolated from manganese diggings.</title>
        <authorList>
            <person name="Huang Y."/>
            <person name="Zhou Z."/>
        </authorList>
    </citation>
    <scope>NUCLEOTIDE SEQUENCE [LARGE SCALE GENOMIC DNA]</scope>
    <source>
        <strain evidence="4 5">ZH6</strain>
    </source>
</reference>
<proteinExistence type="predicted"/>
<evidence type="ECO:0000256" key="2">
    <source>
        <dbReference type="ARBA" id="ARBA00022803"/>
    </source>
</evidence>
<evidence type="ECO:0000313" key="4">
    <source>
        <dbReference type="EMBL" id="RFZ81222.1"/>
    </source>
</evidence>
<evidence type="ECO:0000256" key="3">
    <source>
        <dbReference type="PROSITE-ProRule" id="PRU00339"/>
    </source>
</evidence>
<feature type="repeat" description="TPR" evidence="3">
    <location>
        <begin position="74"/>
        <end position="107"/>
    </location>
</feature>
<dbReference type="Pfam" id="PF13181">
    <property type="entry name" value="TPR_8"/>
    <property type="match status" value="2"/>
</dbReference>
<dbReference type="InterPro" id="IPR011990">
    <property type="entry name" value="TPR-like_helical_dom_sf"/>
</dbReference>